<keyword evidence="2" id="KW-0808">Transferase</keyword>
<keyword evidence="3" id="KW-1185">Reference proteome</keyword>
<evidence type="ECO:0000313" key="3">
    <source>
        <dbReference type="Proteomes" id="UP000076079"/>
    </source>
</evidence>
<dbReference type="CDD" id="cd03801">
    <property type="entry name" value="GT4_PimA-like"/>
    <property type="match status" value="1"/>
</dbReference>
<proteinExistence type="predicted"/>
<dbReference type="KEGG" id="abac:LuPra_03423"/>
<reference evidence="2 3" key="1">
    <citation type="journal article" date="2016" name="Genome Announc.">
        <title>First Complete Genome Sequence of a Subdivision 6 Acidobacterium Strain.</title>
        <authorList>
            <person name="Huang S."/>
            <person name="Vieira S."/>
            <person name="Bunk B."/>
            <person name="Riedel T."/>
            <person name="Sproer C."/>
            <person name="Overmann J."/>
        </authorList>
    </citation>
    <scope>NUCLEOTIDE SEQUENCE [LARGE SCALE GENOMIC DNA]</scope>
    <source>
        <strain evidence="3">DSM 100886 HEG_-6_39</strain>
    </source>
</reference>
<dbReference type="GO" id="GO:0016757">
    <property type="term" value="F:glycosyltransferase activity"/>
    <property type="evidence" value="ECO:0007669"/>
    <property type="project" value="UniProtKB-KW"/>
</dbReference>
<dbReference type="Gene3D" id="3.40.50.2000">
    <property type="entry name" value="Glycogen Phosphorylase B"/>
    <property type="match status" value="2"/>
</dbReference>
<dbReference type="EMBL" id="CP015136">
    <property type="protein sequence ID" value="AMY10194.1"/>
    <property type="molecule type" value="Genomic_DNA"/>
</dbReference>
<dbReference type="InterPro" id="IPR028098">
    <property type="entry name" value="Glyco_trans_4-like_N"/>
</dbReference>
<accession>A0A143PQV7</accession>
<dbReference type="PANTHER" id="PTHR12526">
    <property type="entry name" value="GLYCOSYLTRANSFERASE"/>
    <property type="match status" value="1"/>
</dbReference>
<sequence>MSEKISVLHVCDHLGWAGSRMHGVKRLFAWTLPRFDKSRFDVSLVSLRQKDSSEDTLEQFGIDVTYLHKGKFDPATLTALLKVMDRKRTQVLHLHGYGATTFGRLAAAMRGTAVLLHEHANHTTTPWFQQVADTTLARYTDLAIAVSASTAEFTIRARKIPAERTKVVYLGAPLEEFGRARSGQEIAAARETLGIARGTFAIGTVTRLMPAKGNQYLIDAVRPIVDQVPEAHVYIAGEGELQAQLGAQARDLGVADRVHFLGFQRDVASVLSAFDLVVFPSLWEGTPLTSFEALAMGKPIVSTDADGLCEILRDGVDAAIVPRESGRAIADAVVALEADPARRASLGAEAQRTSRRYDIAVWVRKMERLYELMARVSKPTRRQGLLREDLSFLDAGQPSPLPGSRLPGAQP</sequence>
<organism evidence="2 3">
    <name type="scientific">Luteitalea pratensis</name>
    <dbReference type="NCBI Taxonomy" id="1855912"/>
    <lineage>
        <taxon>Bacteria</taxon>
        <taxon>Pseudomonadati</taxon>
        <taxon>Acidobacteriota</taxon>
        <taxon>Vicinamibacteria</taxon>
        <taxon>Vicinamibacterales</taxon>
        <taxon>Vicinamibacteraceae</taxon>
        <taxon>Luteitalea</taxon>
    </lineage>
</organism>
<dbReference type="STRING" id="1855912.LuPra_03423"/>
<dbReference type="EC" id="2.4.-.-" evidence="2"/>
<dbReference type="RefSeq" id="WP_110171857.1">
    <property type="nucleotide sequence ID" value="NZ_CP015136.1"/>
</dbReference>
<name>A0A143PQV7_LUTPR</name>
<protein>
    <submittedName>
        <fullName evidence="2">Glycosyltransferase EpsD</fullName>
        <ecNumber evidence="2">2.4.-.-</ecNumber>
    </submittedName>
</protein>
<evidence type="ECO:0000259" key="1">
    <source>
        <dbReference type="Pfam" id="PF13439"/>
    </source>
</evidence>
<dbReference type="Proteomes" id="UP000076079">
    <property type="component" value="Chromosome"/>
</dbReference>
<dbReference type="SUPFAM" id="SSF53756">
    <property type="entry name" value="UDP-Glycosyltransferase/glycogen phosphorylase"/>
    <property type="match status" value="1"/>
</dbReference>
<keyword evidence="2" id="KW-0328">Glycosyltransferase</keyword>
<dbReference type="Pfam" id="PF13439">
    <property type="entry name" value="Glyco_transf_4"/>
    <property type="match status" value="1"/>
</dbReference>
<dbReference type="AlphaFoldDB" id="A0A143PQV7"/>
<feature type="domain" description="Glycosyltransferase subfamily 4-like N-terminal" evidence="1">
    <location>
        <begin position="34"/>
        <end position="175"/>
    </location>
</feature>
<reference evidence="3" key="2">
    <citation type="submission" date="2016-04" db="EMBL/GenBank/DDBJ databases">
        <title>First Complete Genome Sequence of a Subdivision 6 Acidobacterium.</title>
        <authorList>
            <person name="Huang S."/>
            <person name="Vieira S."/>
            <person name="Bunk B."/>
            <person name="Riedel T."/>
            <person name="Sproeer C."/>
            <person name="Overmann J."/>
        </authorList>
    </citation>
    <scope>NUCLEOTIDE SEQUENCE [LARGE SCALE GENOMIC DNA]</scope>
    <source>
        <strain evidence="3">DSM 100886 HEG_-6_39</strain>
    </source>
</reference>
<dbReference type="Pfam" id="PF13692">
    <property type="entry name" value="Glyco_trans_1_4"/>
    <property type="match status" value="1"/>
</dbReference>
<evidence type="ECO:0000313" key="2">
    <source>
        <dbReference type="EMBL" id="AMY10194.1"/>
    </source>
</evidence>
<gene>
    <name evidence="2" type="primary">epsD_4</name>
    <name evidence="2" type="ORF">LuPra_03423</name>
</gene>
<dbReference type="OrthoDB" id="3199616at2"/>